<evidence type="ECO:0000256" key="1">
    <source>
        <dbReference type="ARBA" id="ARBA00022988"/>
    </source>
</evidence>
<reference evidence="4 5" key="1">
    <citation type="submission" date="2013-01" db="EMBL/GenBank/DDBJ databases">
        <authorList>
            <person name="Fiebig A."/>
            <person name="Goeker M."/>
            <person name="Klenk H.-P.P."/>
        </authorList>
    </citation>
    <scope>NUCLEOTIDE SEQUENCE [LARGE SCALE GENOMIC DNA]</scope>
    <source>
        <strain evidence="4 5">DSM 17069</strain>
    </source>
</reference>
<name>A0A0A0HH95_9RHOB</name>
<organism evidence="4 5">
    <name type="scientific">Roseovarius mucosus DSM 17069</name>
    <dbReference type="NCBI Taxonomy" id="1288298"/>
    <lineage>
        <taxon>Bacteria</taxon>
        <taxon>Pseudomonadati</taxon>
        <taxon>Pseudomonadota</taxon>
        <taxon>Alphaproteobacteria</taxon>
        <taxon>Rhodobacterales</taxon>
        <taxon>Roseobacteraceae</taxon>
        <taxon>Roseovarius</taxon>
    </lineage>
</organism>
<dbReference type="OrthoDB" id="9798772at2"/>
<comment type="subunit">
    <text evidence="3">UreD, UreF and UreG form a complex that acts as a GTP-hydrolysis-dependent molecular chaperone, activating the urease apoprotein by helping to assemble the nickel containing metallocenter of UreC. The UreE protein probably delivers the nickel.</text>
</comment>
<dbReference type="PATRIC" id="fig|1288298.3.peg.3645"/>
<evidence type="ECO:0000313" key="4">
    <source>
        <dbReference type="EMBL" id="KGM86495.1"/>
    </source>
</evidence>
<dbReference type="GO" id="GO:0005737">
    <property type="term" value="C:cytoplasm"/>
    <property type="evidence" value="ECO:0007669"/>
    <property type="project" value="UniProtKB-SubCell"/>
</dbReference>
<dbReference type="eggNOG" id="COG0830">
    <property type="taxonomic scope" value="Bacteria"/>
</dbReference>
<dbReference type="InterPro" id="IPR002639">
    <property type="entry name" value="UreF"/>
</dbReference>
<sequence length="230" mass="24588">MNSSSALQVLLHLSDSALPIGRLAHSFGLEPLVMSALIEGEEAVHEYLVSKLRDCIAPLDGVAVSWSHRYLCQGDLSAIHTLDELVTCRKPIPSMRAASENCGRELLRLLADIPISPDFSLFSDQVRLQKCGGNLSVVIGSVSAAAGIGLRECVVMEMRSAVSGLLSAAVRLGILSASNAQNMLWQLGGSIEEAADIALSLEPESMAGWLPDADAYYLKHMQLLGRNFGS</sequence>
<dbReference type="InterPro" id="IPR038277">
    <property type="entry name" value="UreF_sf"/>
</dbReference>
<dbReference type="HOGENOM" id="CLU_049215_4_0_5"/>
<keyword evidence="2 3" id="KW-0143">Chaperone</keyword>
<comment type="function">
    <text evidence="3">Required for maturation of urease via the functional incorporation of the urease nickel metallocenter.</text>
</comment>
<dbReference type="PANTHER" id="PTHR33620:SF1">
    <property type="entry name" value="UREASE ACCESSORY PROTEIN F"/>
    <property type="match status" value="1"/>
</dbReference>
<dbReference type="EMBL" id="AONH01000017">
    <property type="protein sequence ID" value="KGM86495.1"/>
    <property type="molecule type" value="Genomic_DNA"/>
</dbReference>
<keyword evidence="1 3" id="KW-0996">Nickel insertion</keyword>
<comment type="similarity">
    <text evidence="3">Belongs to the UreF family.</text>
</comment>
<dbReference type="Gene3D" id="1.10.4190.10">
    <property type="entry name" value="Urease accessory protein UreF"/>
    <property type="match status" value="1"/>
</dbReference>
<dbReference type="Pfam" id="PF01730">
    <property type="entry name" value="UreF"/>
    <property type="match status" value="1"/>
</dbReference>
<evidence type="ECO:0000256" key="3">
    <source>
        <dbReference type="HAMAP-Rule" id="MF_01385"/>
    </source>
</evidence>
<evidence type="ECO:0000313" key="5">
    <source>
        <dbReference type="Proteomes" id="UP000030021"/>
    </source>
</evidence>
<comment type="subcellular location">
    <subcellularLocation>
        <location evidence="3">Cytoplasm</location>
    </subcellularLocation>
</comment>
<dbReference type="PANTHER" id="PTHR33620">
    <property type="entry name" value="UREASE ACCESSORY PROTEIN F"/>
    <property type="match status" value="1"/>
</dbReference>
<dbReference type="PIRSF" id="PIRSF009467">
    <property type="entry name" value="Ureas_acces_UreF"/>
    <property type="match status" value="1"/>
</dbReference>
<comment type="caution">
    <text evidence="4">The sequence shown here is derived from an EMBL/GenBank/DDBJ whole genome shotgun (WGS) entry which is preliminary data.</text>
</comment>
<proteinExistence type="inferred from homology"/>
<keyword evidence="3" id="KW-0963">Cytoplasm</keyword>
<gene>
    <name evidence="3" type="primary">ureF</name>
    <name evidence="4" type="ORF">rosmuc_03637</name>
</gene>
<dbReference type="HAMAP" id="MF_01385">
    <property type="entry name" value="UreF"/>
    <property type="match status" value="1"/>
</dbReference>
<evidence type="ECO:0000256" key="2">
    <source>
        <dbReference type="ARBA" id="ARBA00023186"/>
    </source>
</evidence>
<dbReference type="Proteomes" id="UP000030021">
    <property type="component" value="Unassembled WGS sequence"/>
</dbReference>
<dbReference type="GO" id="GO:0016151">
    <property type="term" value="F:nickel cation binding"/>
    <property type="evidence" value="ECO:0007669"/>
    <property type="project" value="UniProtKB-UniRule"/>
</dbReference>
<dbReference type="AlphaFoldDB" id="A0A0A0HH95"/>
<accession>A0A0A0HH95</accession>
<protein>
    <recommendedName>
        <fullName evidence="3">Urease accessory protein UreF</fullName>
    </recommendedName>
</protein>